<dbReference type="OrthoDB" id="8448455at2"/>
<feature type="domain" description="DnaJ homologue subfamily C member 28 conserved" evidence="1">
    <location>
        <begin position="8"/>
        <end position="75"/>
    </location>
</feature>
<protein>
    <recommendedName>
        <fullName evidence="1">DnaJ homologue subfamily C member 28 conserved domain-containing protein</fullName>
    </recommendedName>
</protein>
<dbReference type="Pfam" id="PF09350">
    <property type="entry name" value="DJC28_CD"/>
    <property type="match status" value="1"/>
</dbReference>
<sequence length="109" mass="12235">MSFFLARIAERLIECARDEGRLSNLKGEHRPLDLPSGNPHVDVMTEVGHRVMAENGAIPPEVVMRKSLAEARDALKSAIGEAERRTARSRVADLELRCNMAAEARMRRR</sequence>
<dbReference type="PANTHER" id="PTHR39158:SF1">
    <property type="entry name" value="DNAJ HOMOLOG SUBFAMILY C MEMBER 28"/>
    <property type="match status" value="1"/>
</dbReference>
<gene>
    <name evidence="2" type="ORF">ROA7023_02168</name>
</gene>
<keyword evidence="3" id="KW-1185">Reference proteome</keyword>
<proteinExistence type="predicted"/>
<dbReference type="InterPro" id="IPR018961">
    <property type="entry name" value="DnaJ_homolog_subfam-C_membr-28"/>
</dbReference>
<dbReference type="RefSeq" id="WP_085879032.1">
    <property type="nucleotide sequence ID" value="NZ_FWFZ01000009.1"/>
</dbReference>
<evidence type="ECO:0000313" key="2">
    <source>
        <dbReference type="EMBL" id="SLN50247.1"/>
    </source>
</evidence>
<evidence type="ECO:0000313" key="3">
    <source>
        <dbReference type="Proteomes" id="UP000193900"/>
    </source>
</evidence>
<dbReference type="InterPro" id="IPR052573">
    <property type="entry name" value="DnaJ_C_subfamily_28"/>
</dbReference>
<accession>A0A1Y5T1X7</accession>
<dbReference type="PANTHER" id="PTHR39158">
    <property type="entry name" value="OS08G0560600 PROTEIN"/>
    <property type="match status" value="1"/>
</dbReference>
<name>A0A1Y5T1X7_9RHOB</name>
<evidence type="ECO:0000259" key="1">
    <source>
        <dbReference type="Pfam" id="PF09350"/>
    </source>
</evidence>
<organism evidence="2 3">
    <name type="scientific">Roseisalinus antarcticus</name>
    <dbReference type="NCBI Taxonomy" id="254357"/>
    <lineage>
        <taxon>Bacteria</taxon>
        <taxon>Pseudomonadati</taxon>
        <taxon>Pseudomonadota</taxon>
        <taxon>Alphaproteobacteria</taxon>
        <taxon>Rhodobacterales</taxon>
        <taxon>Roseobacteraceae</taxon>
        <taxon>Roseisalinus</taxon>
    </lineage>
</organism>
<dbReference type="Proteomes" id="UP000193900">
    <property type="component" value="Unassembled WGS sequence"/>
</dbReference>
<dbReference type="AlphaFoldDB" id="A0A1Y5T1X7"/>
<dbReference type="EMBL" id="FWFZ01000009">
    <property type="protein sequence ID" value="SLN50247.1"/>
    <property type="molecule type" value="Genomic_DNA"/>
</dbReference>
<reference evidence="2 3" key="1">
    <citation type="submission" date="2017-03" db="EMBL/GenBank/DDBJ databases">
        <authorList>
            <person name="Afonso C.L."/>
            <person name="Miller P.J."/>
            <person name="Scott M.A."/>
            <person name="Spackman E."/>
            <person name="Goraichik I."/>
            <person name="Dimitrov K.M."/>
            <person name="Suarez D.L."/>
            <person name="Swayne D.E."/>
        </authorList>
    </citation>
    <scope>NUCLEOTIDE SEQUENCE [LARGE SCALE GENOMIC DNA]</scope>
    <source>
        <strain evidence="2 3">CECT 7023</strain>
    </source>
</reference>